<protein>
    <recommendedName>
        <fullName evidence="5">L-selectin</fullName>
    </recommendedName>
</protein>
<dbReference type="Proteomes" id="UP000183766">
    <property type="component" value="Unassembled WGS sequence"/>
</dbReference>
<dbReference type="InterPro" id="IPR046729">
    <property type="entry name" value="DUF6621"/>
</dbReference>
<dbReference type="EMBL" id="FNRP01000020">
    <property type="protein sequence ID" value="SEA97096.1"/>
    <property type="molecule type" value="Genomic_DNA"/>
</dbReference>
<evidence type="ECO:0000313" key="2">
    <source>
        <dbReference type="EMBL" id="SFM63841.1"/>
    </source>
</evidence>
<sequence>MTNDMNDKPQIKLSETVVLIDAAFLNFVITDMKRYFEETLQRSLQEIDLSMLTTYLTLDAGIAEGKNEVQFLFVYDKESGNLVHCQPSDLEKELNGVAFQSPYGEYSFASVPSEGMVSREDLFLDLLSIVADSADVKKMILVSFNEEYGKKVTDALNEVQGKEIVQFRMNEPDTPVAYKWDMLAFPVMQALGIRADEL</sequence>
<evidence type="ECO:0000313" key="4">
    <source>
        <dbReference type="Proteomes" id="UP000183766"/>
    </source>
</evidence>
<organism evidence="2 4">
    <name type="scientific">Bacteroides xylanisolvens</name>
    <dbReference type="NCBI Taxonomy" id="371601"/>
    <lineage>
        <taxon>Bacteria</taxon>
        <taxon>Pseudomonadati</taxon>
        <taxon>Bacteroidota</taxon>
        <taxon>Bacteroidia</taxon>
        <taxon>Bacteroidales</taxon>
        <taxon>Bacteroidaceae</taxon>
        <taxon>Bacteroides</taxon>
    </lineage>
</organism>
<dbReference type="EMBL" id="FOUM01000008">
    <property type="protein sequence ID" value="SFM63841.1"/>
    <property type="molecule type" value="Genomic_DNA"/>
</dbReference>
<dbReference type="AlphaFoldDB" id="A0A1I4SHM1"/>
<evidence type="ECO:0008006" key="5">
    <source>
        <dbReference type="Google" id="ProtNLM"/>
    </source>
</evidence>
<evidence type="ECO:0000313" key="3">
    <source>
        <dbReference type="Proteomes" id="UP000183040"/>
    </source>
</evidence>
<dbReference type="Proteomes" id="UP000183040">
    <property type="component" value="Unassembled WGS sequence"/>
</dbReference>
<proteinExistence type="predicted"/>
<accession>A0A1I4SHM1</accession>
<dbReference type="Pfam" id="PF20326">
    <property type="entry name" value="DUF6621"/>
    <property type="match status" value="1"/>
</dbReference>
<evidence type="ECO:0000313" key="1">
    <source>
        <dbReference type="EMBL" id="SEA97096.1"/>
    </source>
</evidence>
<gene>
    <name evidence="1" type="ORF">SAMN04487924_12067</name>
    <name evidence="2" type="ORF">SAMN05216250_10814</name>
</gene>
<name>A0A1I4SHM1_9BACE</name>
<reference evidence="3 4" key="1">
    <citation type="submission" date="2016-10" db="EMBL/GenBank/DDBJ databases">
        <authorList>
            <person name="de Groot N.N."/>
        </authorList>
    </citation>
    <scope>NUCLEOTIDE SEQUENCE [LARGE SCALE GENOMIC DNA]</scope>
    <source>
        <strain evidence="2 4">NLAE-zl-C202</strain>
        <strain evidence="1 3">NLAE-zl-G339</strain>
    </source>
</reference>